<name>A0A5K3FUH2_MESCO</name>
<dbReference type="WBParaSite" id="MCU_010112-RA">
    <property type="protein sequence ID" value="MCU_010112-RA"/>
    <property type="gene ID" value="MCU_010112"/>
</dbReference>
<evidence type="ECO:0000313" key="1">
    <source>
        <dbReference type="WBParaSite" id="MCU_010112-RA"/>
    </source>
</evidence>
<proteinExistence type="predicted"/>
<dbReference type="AlphaFoldDB" id="A0A5K3FUH2"/>
<reference evidence="1" key="1">
    <citation type="submission" date="2019-11" db="UniProtKB">
        <authorList>
            <consortium name="WormBaseParasite"/>
        </authorList>
    </citation>
    <scope>IDENTIFICATION</scope>
</reference>
<protein>
    <submittedName>
        <fullName evidence="1">Uncharacterized protein</fullName>
    </submittedName>
</protein>
<accession>A0A5K3FUH2</accession>
<sequence length="58" mass="6435">MSSTAWILKSPFTHTNIYLELSSHLGLDVSACMTHASEVNIHTPKPHTHHNATTKVQL</sequence>
<organism evidence="1">
    <name type="scientific">Mesocestoides corti</name>
    <name type="common">Flatworm</name>
    <dbReference type="NCBI Taxonomy" id="53468"/>
    <lineage>
        <taxon>Eukaryota</taxon>
        <taxon>Metazoa</taxon>
        <taxon>Spiralia</taxon>
        <taxon>Lophotrochozoa</taxon>
        <taxon>Platyhelminthes</taxon>
        <taxon>Cestoda</taxon>
        <taxon>Eucestoda</taxon>
        <taxon>Cyclophyllidea</taxon>
        <taxon>Mesocestoididae</taxon>
        <taxon>Mesocestoides</taxon>
    </lineage>
</organism>